<dbReference type="EMBL" id="JAEHOC010000001">
    <property type="protein sequence ID" value="KAG2445628.1"/>
    <property type="molecule type" value="Genomic_DNA"/>
</dbReference>
<name>A0A836B2N3_CHLIN</name>
<evidence type="ECO:0000313" key="2">
    <source>
        <dbReference type="Proteomes" id="UP000650467"/>
    </source>
</evidence>
<dbReference type="AlphaFoldDB" id="A0A836B2N3"/>
<reference evidence="1" key="1">
    <citation type="journal article" date="2020" name="bioRxiv">
        <title>Comparative genomics of Chlamydomonas.</title>
        <authorList>
            <person name="Craig R.J."/>
            <person name="Hasan A.R."/>
            <person name="Ness R.W."/>
            <person name="Keightley P.D."/>
        </authorList>
    </citation>
    <scope>NUCLEOTIDE SEQUENCE</scope>
    <source>
        <strain evidence="1">SAG 7.73</strain>
    </source>
</reference>
<sequence length="219" mass="21123">MARQWGRGAQEAQALTDASGPGAAAGVLSRAQAAAAWRWQWTVAGPEHLRRFLSWSACGHLAGVTLLDLSRMPALPISRDTWAALVRALGGSSSGSSSSGGGAQGAGGIGGGGCRAGAGEGDGVTLRVPWRCLLAHGTAGAGGGGGGRGGGGNGGAGGSKGAAAKAAKAAAKAAAAAAVLARLQPGVSVELAGRGLPIRSPALLAPGSGFFLFFVYKTA</sequence>
<comment type="caution">
    <text evidence="1">The sequence shown here is derived from an EMBL/GenBank/DDBJ whole genome shotgun (WGS) entry which is preliminary data.</text>
</comment>
<evidence type="ECO:0000313" key="1">
    <source>
        <dbReference type="EMBL" id="KAG2445628.1"/>
    </source>
</evidence>
<keyword evidence="2" id="KW-1185">Reference proteome</keyword>
<gene>
    <name evidence="1" type="ORF">HXX76_000238</name>
</gene>
<accession>A0A836B2N3</accession>
<dbReference type="Proteomes" id="UP000650467">
    <property type="component" value="Unassembled WGS sequence"/>
</dbReference>
<protein>
    <submittedName>
        <fullName evidence="1">Uncharacterized protein</fullName>
    </submittedName>
</protein>
<organism evidence="1 2">
    <name type="scientific">Chlamydomonas incerta</name>
    <dbReference type="NCBI Taxonomy" id="51695"/>
    <lineage>
        <taxon>Eukaryota</taxon>
        <taxon>Viridiplantae</taxon>
        <taxon>Chlorophyta</taxon>
        <taxon>core chlorophytes</taxon>
        <taxon>Chlorophyceae</taxon>
        <taxon>CS clade</taxon>
        <taxon>Chlamydomonadales</taxon>
        <taxon>Chlamydomonadaceae</taxon>
        <taxon>Chlamydomonas</taxon>
    </lineage>
</organism>
<proteinExistence type="predicted"/>